<gene>
    <name evidence="3" type="ORF">OUO13_06590</name>
</gene>
<sequence length="526" mass="61032">MSLDLSRLQISSRAAAAQEMLVEGNGDRVSRAGQSLKQQLNQRHDYWLRSNQQAEDLIKRKLERWSEETRVILMREFPYLPQQRRLRRWEGRVFGLNSQQLQDKPALRTLFEQLFKEFRQFCGVLSKPVDDDYWLNLDTDIRVDSGEVVEAEENPRFHLEMLLAEWQKVLDHARSDWELQRLSDCRQQFLDDIEEVLNLLEQLHQQLLPLGLGTGTLFDLSASDVRAEDLRELQSWTQYLSNDQGAVAISELLGKLRQLELSRHLEQVNARDLNTANWHDNYARDELIGLRLGRDLEHVLPSELALLSDPDTAILFDLKFIESRLLCFDVQSLDNEPDEDDNSDPQAASQSNRGPMIICVDTSGSMSGPPMTVAKAVTLYLAGQAREEKRPCYLISYATAVEELEISSQDNTEQNRQNLMAFLTRSFEGGTDLNPALLHSLELMNQHQYRRADLLIISDFLMAELPESLLERIEPLKQRGNRFHSLVIGETWMVDRMKHLFDQEWIYDPHRSEIRELLTFKNRVSD</sequence>
<dbReference type="AlphaFoldDB" id="A0A9X3EC55"/>
<dbReference type="Pfam" id="PF13519">
    <property type="entry name" value="VWA_2"/>
    <property type="match status" value="1"/>
</dbReference>
<evidence type="ECO:0000313" key="3">
    <source>
        <dbReference type="EMBL" id="MCY0964847.1"/>
    </source>
</evidence>
<dbReference type="InterPro" id="IPR036465">
    <property type="entry name" value="vWFA_dom_sf"/>
</dbReference>
<dbReference type="InterPro" id="IPR002035">
    <property type="entry name" value="VWF_A"/>
</dbReference>
<dbReference type="SMART" id="SM00327">
    <property type="entry name" value="VWA"/>
    <property type="match status" value="1"/>
</dbReference>
<keyword evidence="4" id="KW-1185">Reference proteome</keyword>
<dbReference type="PANTHER" id="PTHR36846:SF1">
    <property type="entry name" value="PROTEIN VIAA"/>
    <property type="match status" value="1"/>
</dbReference>
<protein>
    <submittedName>
        <fullName evidence="3">VWA domain-containing protein</fullName>
    </submittedName>
</protein>
<dbReference type="Proteomes" id="UP001150830">
    <property type="component" value="Unassembled WGS sequence"/>
</dbReference>
<evidence type="ECO:0000259" key="2">
    <source>
        <dbReference type="SMART" id="SM00327"/>
    </source>
</evidence>
<dbReference type="Gene3D" id="3.40.50.410">
    <property type="entry name" value="von Willebrand factor, type A domain"/>
    <property type="match status" value="1"/>
</dbReference>
<comment type="caution">
    <text evidence="3">The sequence shown here is derived from an EMBL/GenBank/DDBJ whole genome shotgun (WGS) entry which is preliminary data.</text>
</comment>
<dbReference type="SUPFAM" id="SSF53300">
    <property type="entry name" value="vWA-like"/>
    <property type="match status" value="1"/>
</dbReference>
<dbReference type="EMBL" id="JAPNOA010000019">
    <property type="protein sequence ID" value="MCY0964847.1"/>
    <property type="molecule type" value="Genomic_DNA"/>
</dbReference>
<feature type="domain" description="VWFA" evidence="2">
    <location>
        <begin position="353"/>
        <end position="519"/>
    </location>
</feature>
<evidence type="ECO:0000313" key="4">
    <source>
        <dbReference type="Proteomes" id="UP001150830"/>
    </source>
</evidence>
<proteinExistence type="predicted"/>
<dbReference type="GO" id="GO:0005829">
    <property type="term" value="C:cytosol"/>
    <property type="evidence" value="ECO:0007669"/>
    <property type="project" value="TreeGrafter"/>
</dbReference>
<name>A0A9X3EC55_9GAMM</name>
<reference evidence="3" key="1">
    <citation type="submission" date="2022-11" db="EMBL/GenBank/DDBJ databases">
        <title>Parathalassolutuus dongxingensis gen. nov., sp. nov., a novel member of family Oceanospirillaceae isolated from a coastal shrimp pond in Guangxi, China.</title>
        <authorList>
            <person name="Chen H."/>
        </authorList>
    </citation>
    <scope>NUCLEOTIDE SEQUENCE</scope>
    <source>
        <strain evidence="3">G-43</strain>
    </source>
</reference>
<dbReference type="PANTHER" id="PTHR36846">
    <property type="entry name" value="PROTEIN VIAA"/>
    <property type="match status" value="1"/>
</dbReference>
<evidence type="ECO:0000256" key="1">
    <source>
        <dbReference type="SAM" id="MobiDB-lite"/>
    </source>
</evidence>
<organism evidence="3 4">
    <name type="scientific">Parathalassolituus penaei</name>
    <dbReference type="NCBI Taxonomy" id="2997323"/>
    <lineage>
        <taxon>Bacteria</taxon>
        <taxon>Pseudomonadati</taxon>
        <taxon>Pseudomonadota</taxon>
        <taxon>Gammaproteobacteria</taxon>
        <taxon>Oceanospirillales</taxon>
        <taxon>Oceanospirillaceae</taxon>
        <taxon>Parathalassolituus</taxon>
    </lineage>
</organism>
<accession>A0A9X3EC55</accession>
<dbReference type="RefSeq" id="WP_283173063.1">
    <property type="nucleotide sequence ID" value="NZ_JAPNOA010000019.1"/>
</dbReference>
<feature type="region of interest" description="Disordered" evidence="1">
    <location>
        <begin position="334"/>
        <end position="354"/>
    </location>
</feature>